<evidence type="ECO:0000313" key="2">
    <source>
        <dbReference type="Proteomes" id="UP000499080"/>
    </source>
</evidence>
<dbReference type="EMBL" id="BGPR01000051">
    <property type="protein sequence ID" value="GBL87015.1"/>
    <property type="molecule type" value="Genomic_DNA"/>
</dbReference>
<accession>A0A4Y2B6Q9</accession>
<sequence>MKESPVDALGPHSDSLVTSKLVSSSENRKLQRYEPALVFPWPCPLGFAKDNNLFGFDLCDGKPIARRIPPGCYETIPDVLNGLYLESFKNKIEMNYNPIIKRVKINTKGQAKVILYNGISELLGFEKDEFSGNVERPYIADPSAEQELR</sequence>
<keyword evidence="2" id="KW-1185">Reference proteome</keyword>
<dbReference type="AlphaFoldDB" id="A0A4Y2B6Q9"/>
<proteinExistence type="predicted"/>
<organism evidence="1 2">
    <name type="scientific">Araneus ventricosus</name>
    <name type="common">Orbweaver spider</name>
    <name type="synonym">Epeira ventricosa</name>
    <dbReference type="NCBI Taxonomy" id="182803"/>
    <lineage>
        <taxon>Eukaryota</taxon>
        <taxon>Metazoa</taxon>
        <taxon>Ecdysozoa</taxon>
        <taxon>Arthropoda</taxon>
        <taxon>Chelicerata</taxon>
        <taxon>Arachnida</taxon>
        <taxon>Araneae</taxon>
        <taxon>Araneomorphae</taxon>
        <taxon>Entelegynae</taxon>
        <taxon>Araneoidea</taxon>
        <taxon>Araneidae</taxon>
        <taxon>Araneus</taxon>
    </lineage>
</organism>
<dbReference type="Proteomes" id="UP000499080">
    <property type="component" value="Unassembled WGS sequence"/>
</dbReference>
<comment type="caution">
    <text evidence="1">The sequence shown here is derived from an EMBL/GenBank/DDBJ whole genome shotgun (WGS) entry which is preliminary data.</text>
</comment>
<name>A0A4Y2B6Q9_ARAVE</name>
<reference evidence="1 2" key="1">
    <citation type="journal article" date="2019" name="Sci. Rep.">
        <title>Orb-weaving spider Araneus ventricosus genome elucidates the spidroin gene catalogue.</title>
        <authorList>
            <person name="Kono N."/>
            <person name="Nakamura H."/>
            <person name="Ohtoshi R."/>
            <person name="Moran D.A.P."/>
            <person name="Shinohara A."/>
            <person name="Yoshida Y."/>
            <person name="Fujiwara M."/>
            <person name="Mori M."/>
            <person name="Tomita M."/>
            <person name="Arakawa K."/>
        </authorList>
    </citation>
    <scope>NUCLEOTIDE SEQUENCE [LARGE SCALE GENOMIC DNA]</scope>
</reference>
<dbReference type="OrthoDB" id="6413258at2759"/>
<evidence type="ECO:0000313" key="1">
    <source>
        <dbReference type="EMBL" id="GBL87015.1"/>
    </source>
</evidence>
<gene>
    <name evidence="1" type="ORF">AVEN_218724_1</name>
</gene>
<protein>
    <submittedName>
        <fullName evidence="1">Uncharacterized protein</fullName>
    </submittedName>
</protein>